<comment type="caution">
    <text evidence="9">The sequence shown here is derived from an EMBL/GenBank/DDBJ whole genome shotgun (WGS) entry which is preliminary data.</text>
</comment>
<dbReference type="GO" id="GO:0030150">
    <property type="term" value="P:protein import into mitochondrial matrix"/>
    <property type="evidence" value="ECO:0007669"/>
    <property type="project" value="UniProtKB-UniRule"/>
</dbReference>
<comment type="subunit">
    <text evidence="8">Component of the TIM23 complex.</text>
</comment>
<keyword evidence="4" id="KW-0809">Transit peptide</keyword>
<name>A0AAP0FVQ3_9ASPA</name>
<gene>
    <name evidence="9" type="ORF">KSP39_PZI021233</name>
</gene>
<evidence type="ECO:0000256" key="2">
    <source>
        <dbReference type="ARBA" id="ARBA00010867"/>
    </source>
</evidence>
<sequence>MQHVRRTPALFFLYPSPSHSRPPSHFLPILLCTTLYLLSIFGAAPLNILPCRVCASFQVKVRIGFPVIGYAQETKNRAARQKVSNRVWKDEDGIEHVEVVFFFSYYCSYNMDFILVFLDPSFGIDMIIHKTTLQIKVQCSFSLLFLNFS</sequence>
<evidence type="ECO:0000256" key="1">
    <source>
        <dbReference type="ARBA" id="ARBA00004304"/>
    </source>
</evidence>
<dbReference type="InterPro" id="IPR013261">
    <property type="entry name" value="Tim21"/>
</dbReference>
<keyword evidence="10" id="KW-1185">Reference proteome</keyword>
<keyword evidence="8" id="KW-0999">Mitochondrion inner membrane</keyword>
<comment type="similarity">
    <text evidence="2 8">Belongs to the TIM21 family.</text>
</comment>
<comment type="function">
    <text evidence="8">Essential component of the TIM23 complex, a complex that mediates the translocation of transit peptide-containing proteins across the mitochondrial inner membrane.</text>
</comment>
<evidence type="ECO:0000256" key="6">
    <source>
        <dbReference type="ARBA" id="ARBA00023128"/>
    </source>
</evidence>
<dbReference type="AlphaFoldDB" id="A0AAP0FVQ3"/>
<keyword evidence="8" id="KW-0811">Translocation</keyword>
<accession>A0AAP0FVQ3</accession>
<dbReference type="Proteomes" id="UP001418222">
    <property type="component" value="Unassembled WGS sequence"/>
</dbReference>
<keyword evidence="5 8" id="KW-1133">Transmembrane helix</keyword>
<evidence type="ECO:0000256" key="8">
    <source>
        <dbReference type="RuleBase" id="RU367142"/>
    </source>
</evidence>
<protein>
    <recommendedName>
        <fullName evidence="8">Mitochondrial import inner membrane translocase subunit Tim21</fullName>
    </recommendedName>
</protein>
<dbReference type="GO" id="GO:0005744">
    <property type="term" value="C:TIM23 mitochondrial import inner membrane translocase complex"/>
    <property type="evidence" value="ECO:0007669"/>
    <property type="project" value="UniProtKB-UniRule"/>
</dbReference>
<keyword evidence="6 8" id="KW-0496">Mitochondrion</keyword>
<keyword evidence="8" id="KW-0653">Protein transport</keyword>
<reference evidence="9 10" key="1">
    <citation type="journal article" date="2022" name="Nat. Plants">
        <title>Genomes of leafy and leafless Platanthera orchids illuminate the evolution of mycoheterotrophy.</title>
        <authorList>
            <person name="Li M.H."/>
            <person name="Liu K.W."/>
            <person name="Li Z."/>
            <person name="Lu H.C."/>
            <person name="Ye Q.L."/>
            <person name="Zhang D."/>
            <person name="Wang J.Y."/>
            <person name="Li Y.F."/>
            <person name="Zhong Z.M."/>
            <person name="Liu X."/>
            <person name="Yu X."/>
            <person name="Liu D.K."/>
            <person name="Tu X.D."/>
            <person name="Liu B."/>
            <person name="Hao Y."/>
            <person name="Liao X.Y."/>
            <person name="Jiang Y.T."/>
            <person name="Sun W.H."/>
            <person name="Chen J."/>
            <person name="Chen Y.Q."/>
            <person name="Ai Y."/>
            <person name="Zhai J.W."/>
            <person name="Wu S.S."/>
            <person name="Zhou Z."/>
            <person name="Hsiao Y.Y."/>
            <person name="Wu W.L."/>
            <person name="Chen Y.Y."/>
            <person name="Lin Y.F."/>
            <person name="Hsu J.L."/>
            <person name="Li C.Y."/>
            <person name="Wang Z.W."/>
            <person name="Zhao X."/>
            <person name="Zhong W.Y."/>
            <person name="Ma X.K."/>
            <person name="Ma L."/>
            <person name="Huang J."/>
            <person name="Chen G.Z."/>
            <person name="Huang M.Z."/>
            <person name="Huang L."/>
            <person name="Peng D.H."/>
            <person name="Luo Y.B."/>
            <person name="Zou S.Q."/>
            <person name="Chen S.P."/>
            <person name="Lan S."/>
            <person name="Tsai W.C."/>
            <person name="Van de Peer Y."/>
            <person name="Liu Z.J."/>
        </authorList>
    </citation>
    <scope>NUCLEOTIDE SEQUENCE [LARGE SCALE GENOMIC DNA]</scope>
    <source>
        <strain evidence="9">Lor287</strain>
    </source>
</reference>
<proteinExistence type="inferred from homology"/>
<evidence type="ECO:0000256" key="4">
    <source>
        <dbReference type="ARBA" id="ARBA00022946"/>
    </source>
</evidence>
<keyword evidence="3 8" id="KW-0812">Transmembrane</keyword>
<evidence type="ECO:0000256" key="7">
    <source>
        <dbReference type="ARBA" id="ARBA00023136"/>
    </source>
</evidence>
<evidence type="ECO:0000313" key="9">
    <source>
        <dbReference type="EMBL" id="KAK8918453.1"/>
    </source>
</evidence>
<organism evidence="9 10">
    <name type="scientific">Platanthera zijinensis</name>
    <dbReference type="NCBI Taxonomy" id="2320716"/>
    <lineage>
        <taxon>Eukaryota</taxon>
        <taxon>Viridiplantae</taxon>
        <taxon>Streptophyta</taxon>
        <taxon>Embryophyta</taxon>
        <taxon>Tracheophyta</taxon>
        <taxon>Spermatophyta</taxon>
        <taxon>Magnoliopsida</taxon>
        <taxon>Liliopsida</taxon>
        <taxon>Asparagales</taxon>
        <taxon>Orchidaceae</taxon>
        <taxon>Orchidoideae</taxon>
        <taxon>Orchideae</taxon>
        <taxon>Orchidinae</taxon>
        <taxon>Platanthera</taxon>
    </lineage>
</organism>
<feature type="transmembrane region" description="Helical" evidence="8">
    <location>
        <begin position="26"/>
        <end position="46"/>
    </location>
</feature>
<evidence type="ECO:0000256" key="5">
    <source>
        <dbReference type="ARBA" id="ARBA00022989"/>
    </source>
</evidence>
<dbReference type="PANTHER" id="PTHR13032:SF6">
    <property type="entry name" value="MITOCHONDRIAL IMPORT INNER MEMBRANE TRANSLOCASE SUBUNIT TIM21"/>
    <property type="match status" value="1"/>
</dbReference>
<keyword evidence="8" id="KW-0813">Transport</keyword>
<dbReference type="PANTHER" id="PTHR13032">
    <property type="entry name" value="MITOCHONDRIAL IMPORT INNER MEMBRANE TRANSLOCASE SUBUNIT TIM21"/>
    <property type="match status" value="1"/>
</dbReference>
<keyword evidence="7 8" id="KW-0472">Membrane</keyword>
<dbReference type="EMBL" id="JBBWWQ010000019">
    <property type="protein sequence ID" value="KAK8918453.1"/>
    <property type="molecule type" value="Genomic_DNA"/>
</dbReference>
<evidence type="ECO:0000256" key="3">
    <source>
        <dbReference type="ARBA" id="ARBA00022692"/>
    </source>
</evidence>
<comment type="subcellular location">
    <subcellularLocation>
        <location evidence="8">Mitochondrion inner membrane</location>
        <topology evidence="8">Single-pass membrane protein</topology>
    </subcellularLocation>
    <subcellularLocation>
        <location evidence="1">Mitochondrion membrane</location>
        <topology evidence="1">Single-pass membrane protein</topology>
    </subcellularLocation>
</comment>
<evidence type="ECO:0000313" key="10">
    <source>
        <dbReference type="Proteomes" id="UP001418222"/>
    </source>
</evidence>